<dbReference type="AlphaFoldDB" id="A0A845I1C5"/>
<dbReference type="PANTHER" id="PTHR47234:SF2">
    <property type="entry name" value="TONB-DEPENDENT RECEPTOR"/>
    <property type="match status" value="1"/>
</dbReference>
<gene>
    <name evidence="15" type="ORF">GTP23_18015</name>
</gene>
<dbReference type="GO" id="GO:0009279">
    <property type="term" value="C:cell outer membrane"/>
    <property type="evidence" value="ECO:0007669"/>
    <property type="project" value="UniProtKB-SubCell"/>
</dbReference>
<dbReference type="InterPro" id="IPR036942">
    <property type="entry name" value="Beta-barrel_TonB_sf"/>
</dbReference>
<dbReference type="RefSeq" id="WP_161036392.1">
    <property type="nucleotide sequence ID" value="NZ_WWCL01000004.1"/>
</dbReference>
<proteinExistence type="inferred from homology"/>
<dbReference type="EMBL" id="WWCL01000004">
    <property type="protein sequence ID" value="MYN46942.1"/>
    <property type="molecule type" value="Genomic_DNA"/>
</dbReference>
<keyword evidence="7 10" id="KW-0472">Membrane</keyword>
<evidence type="ECO:0000259" key="13">
    <source>
        <dbReference type="Pfam" id="PF00593"/>
    </source>
</evidence>
<dbReference type="Gene3D" id="2.170.130.10">
    <property type="entry name" value="TonB-dependent receptor, plug domain"/>
    <property type="match status" value="1"/>
</dbReference>
<comment type="caution">
    <text evidence="15">The sequence shown here is derived from an EMBL/GenBank/DDBJ whole genome shotgun (WGS) entry which is preliminary data.</text>
</comment>
<keyword evidence="5 10" id="KW-0812">Transmembrane</keyword>
<keyword evidence="4 10" id="KW-1134">Transmembrane beta strand</keyword>
<evidence type="ECO:0000256" key="3">
    <source>
        <dbReference type="ARBA" id="ARBA00022448"/>
    </source>
</evidence>
<dbReference type="InterPro" id="IPR012910">
    <property type="entry name" value="Plug_dom"/>
</dbReference>
<evidence type="ECO:0000256" key="10">
    <source>
        <dbReference type="PROSITE-ProRule" id="PRU01360"/>
    </source>
</evidence>
<feature type="chain" id="PRO_5032383553" evidence="12">
    <location>
        <begin position="33"/>
        <end position="904"/>
    </location>
</feature>
<dbReference type="InterPro" id="IPR039426">
    <property type="entry name" value="TonB-dep_rcpt-like"/>
</dbReference>
<evidence type="ECO:0000313" key="16">
    <source>
        <dbReference type="Proteomes" id="UP000444316"/>
    </source>
</evidence>
<organism evidence="15 16">
    <name type="scientific">Duganella fentianensis</name>
    <dbReference type="NCBI Taxonomy" id="2692177"/>
    <lineage>
        <taxon>Bacteria</taxon>
        <taxon>Pseudomonadati</taxon>
        <taxon>Pseudomonadota</taxon>
        <taxon>Betaproteobacteria</taxon>
        <taxon>Burkholderiales</taxon>
        <taxon>Oxalobacteraceae</taxon>
        <taxon>Telluria group</taxon>
        <taxon>Duganella</taxon>
    </lineage>
</organism>
<evidence type="ECO:0000313" key="15">
    <source>
        <dbReference type="EMBL" id="MYN46942.1"/>
    </source>
</evidence>
<name>A0A845I1C5_9BURK</name>
<keyword evidence="6 11" id="KW-0798">TonB box</keyword>
<comment type="subcellular location">
    <subcellularLocation>
        <location evidence="1 10">Cell outer membrane</location>
        <topology evidence="1 10">Multi-pass membrane protein</topology>
    </subcellularLocation>
</comment>
<dbReference type="InterPro" id="IPR000531">
    <property type="entry name" value="Beta-barrel_TonB"/>
</dbReference>
<sequence length="904" mass="96471">MKQTAQPCSAQPRLLLSAITVAVLTLANQAAAQQSGEAAITRVEVTGSSIKRLATEASLPVSTVKAEDFIKQGMTTLADVMMALPQSASLAPSNAGSGTNINLRGLGVNRTLVLLNGRRLANEAIADGYANLDVIPMSAIARVEILRDGASSIYGSDAIGGVVNFITKTSVEGLSLTGQAVQPERNGGGDEQRASITWGKGNLERDGWSFYGTIDAHQRTRLASSDRADLSSNELLTSIGRAPTLGTGGNATPANFTTASNKTAQNPYGTTGCLAPYSISGQKGTCILNANEYGTALYANQQVTFYARAAKKLSEDHVITVDYSRGEEFILGTKNPTNALAVNGVAATLPSTSKWYPGKAGGVPAVAGLNNAPLTVTWAVADLGLATTKDVQLNQRFAISDEGKLGAWDYKAGLVVGISNRDNYYYSGYVKGQGLLDGLKGGQLNPFGLQDADGKAYLESIKVDGQKNRTSKSTFTGIDLTASRTLMDLEGGAMALALGADLHRDTTEDTKLPLSGEVTYANSSPSHGEGQRNVAALFAELNMPLTKTLELNAAVRDDHFSDFGNTINPKISFRYEPSKQLMFRGSANTGFRAPTLFDRYGYRLPGATGLTAAKWDDPVLCPGGTPGVAGTGKALPGYVASTVCNTTLPKQTGSNSELVPEKSKGFTLGTVFEPTSSSSISLDYWNIKMTDMLANLPEQVYFLDPAKYASYFVRNADGTINYIKNTTMNLGGQKAAGIDVSAAYMFPKTSYGTFKVSLDGTYLTQFDNQLDKGSPYVSNIGQFGLASNGTTSSFPIITFRWKHTLKLNWAAGNWSSQLTQNYNSKYTDQNLVAQQYWRNINSYKVWNMTTTYNGFKNISVTAGITNLFNVNPPVTNSSLYSFGYLSSAASPIGRAYNVRATYSF</sequence>
<comment type="similarity">
    <text evidence="2 10 11">Belongs to the TonB-dependent receptor family.</text>
</comment>
<dbReference type="PANTHER" id="PTHR47234">
    <property type="match status" value="1"/>
</dbReference>
<dbReference type="Pfam" id="PF07715">
    <property type="entry name" value="Plug"/>
    <property type="match status" value="1"/>
</dbReference>
<evidence type="ECO:0000259" key="14">
    <source>
        <dbReference type="Pfam" id="PF07715"/>
    </source>
</evidence>
<keyword evidence="8 15" id="KW-0675">Receptor</keyword>
<evidence type="ECO:0000256" key="11">
    <source>
        <dbReference type="RuleBase" id="RU003357"/>
    </source>
</evidence>
<evidence type="ECO:0000256" key="1">
    <source>
        <dbReference type="ARBA" id="ARBA00004571"/>
    </source>
</evidence>
<dbReference type="SUPFAM" id="SSF56935">
    <property type="entry name" value="Porins"/>
    <property type="match status" value="1"/>
</dbReference>
<dbReference type="PROSITE" id="PS52016">
    <property type="entry name" value="TONB_DEPENDENT_REC_3"/>
    <property type="match status" value="1"/>
</dbReference>
<evidence type="ECO:0000256" key="5">
    <source>
        <dbReference type="ARBA" id="ARBA00022692"/>
    </source>
</evidence>
<evidence type="ECO:0000256" key="12">
    <source>
        <dbReference type="SAM" id="SignalP"/>
    </source>
</evidence>
<keyword evidence="9 10" id="KW-0998">Cell outer membrane</keyword>
<keyword evidence="12" id="KW-0732">Signal</keyword>
<evidence type="ECO:0000256" key="8">
    <source>
        <dbReference type="ARBA" id="ARBA00023170"/>
    </source>
</evidence>
<keyword evidence="3 10" id="KW-0813">Transport</keyword>
<evidence type="ECO:0000256" key="2">
    <source>
        <dbReference type="ARBA" id="ARBA00009810"/>
    </source>
</evidence>
<feature type="domain" description="TonB-dependent receptor plug" evidence="14">
    <location>
        <begin position="56"/>
        <end position="162"/>
    </location>
</feature>
<dbReference type="InterPro" id="IPR037066">
    <property type="entry name" value="Plug_dom_sf"/>
</dbReference>
<evidence type="ECO:0000256" key="9">
    <source>
        <dbReference type="ARBA" id="ARBA00023237"/>
    </source>
</evidence>
<accession>A0A845I1C5</accession>
<evidence type="ECO:0000256" key="4">
    <source>
        <dbReference type="ARBA" id="ARBA00022452"/>
    </source>
</evidence>
<evidence type="ECO:0000256" key="7">
    <source>
        <dbReference type="ARBA" id="ARBA00023136"/>
    </source>
</evidence>
<dbReference type="Proteomes" id="UP000444316">
    <property type="component" value="Unassembled WGS sequence"/>
</dbReference>
<dbReference type="Gene3D" id="2.40.170.20">
    <property type="entry name" value="TonB-dependent receptor, beta-barrel domain"/>
    <property type="match status" value="1"/>
</dbReference>
<keyword evidence="16" id="KW-1185">Reference proteome</keyword>
<protein>
    <submittedName>
        <fullName evidence="15">TonB-dependent receptor</fullName>
    </submittedName>
</protein>
<reference evidence="15" key="1">
    <citation type="submission" date="2019-12" db="EMBL/GenBank/DDBJ databases">
        <title>Novel species isolated from a subtropical stream in China.</title>
        <authorList>
            <person name="Lu H."/>
        </authorList>
    </citation>
    <scope>NUCLEOTIDE SEQUENCE [LARGE SCALE GENOMIC DNA]</scope>
    <source>
        <strain evidence="15">FT93W</strain>
    </source>
</reference>
<dbReference type="Pfam" id="PF00593">
    <property type="entry name" value="TonB_dep_Rec_b-barrel"/>
    <property type="match status" value="1"/>
</dbReference>
<feature type="domain" description="TonB-dependent receptor-like beta-barrel" evidence="13">
    <location>
        <begin position="388"/>
        <end position="867"/>
    </location>
</feature>
<evidence type="ECO:0000256" key="6">
    <source>
        <dbReference type="ARBA" id="ARBA00023077"/>
    </source>
</evidence>
<feature type="signal peptide" evidence="12">
    <location>
        <begin position="1"/>
        <end position="32"/>
    </location>
</feature>